<protein>
    <recommendedName>
        <fullName evidence="1">MULE transposase domain-containing protein</fullName>
    </recommendedName>
</protein>
<dbReference type="InterPro" id="IPR018289">
    <property type="entry name" value="MULE_transposase_dom"/>
</dbReference>
<dbReference type="PANTHER" id="PTHR48142:SF1">
    <property type="entry name" value="MULE TRANSPOSASE DOMAIN-CONTAINING PROTEIN"/>
    <property type="match status" value="1"/>
</dbReference>
<sequence length="586" mass="66153">MPRRVPWEERAVGIDAAAADAVMETMKAFEIQKSQTMACSMCIDAEHKMRYRLLTCSSGLCCEASELDCEWRGKIVTCLETAHVSIFEYGAHNTRVSSPNSKKLTTTQKIYCRELADEHLRPMRIRHALARKFSTPLEDLPPLKTVQNFVNNYSRTYLENHDRVQELRAWVHARAYTGLETMTQTFTFGWKLDSSGKPIVGNGSDEKPFIVGLSTKALMLRLTVPPQNFILHVDGTYKMNQCDYPVIVVGISDRSRRFHLVALFVVSQETQSVFEAVFFSLRRIYFWITKNDLRIQYAMADGDKAQCNALALVFGGNPSYRFLMCFFHVMKKVQERIRSFSSGVAATVLREVYDLHFARSEAAYLEMLRVIMTRWLKEPALVQFAQYMHGQWLIGLFTTWQIFATPSGFATTNNPAETFSATKAFEFGVVPTPTLARRVSELVRAQLLGIAEGQEVDAVSGGVAGEPNIIRVISLPAPRVTVAPNKRTEEGIAVSAQMGVNYARKEVEGQPFGGWHVDSERQWCQCDYCYAFGTCIHVLYALRATTHVDSSGRDILVNRKKRRRYGVAVLPVVGRPRTIGPALSFE</sequence>
<dbReference type="VEuPathDB" id="FungiDB:PITG_23325"/>
<evidence type="ECO:0000313" key="2">
    <source>
        <dbReference type="EMBL" id="CAI72343.1"/>
    </source>
</evidence>
<feature type="domain" description="MULE transposase" evidence="1">
    <location>
        <begin position="230"/>
        <end position="332"/>
    </location>
</feature>
<dbReference type="EMBL" id="AJ893357">
    <property type="protein sequence ID" value="CAI72343.1"/>
    <property type="molecule type" value="Genomic_DNA"/>
</dbReference>
<accession>Q572D5</accession>
<gene>
    <name evidence="2" type="ORF">PI49.0510</name>
</gene>
<evidence type="ECO:0000259" key="1">
    <source>
        <dbReference type="Pfam" id="PF10551"/>
    </source>
</evidence>
<name>Q572D5_PHYIN</name>
<reference evidence="2" key="1">
    <citation type="journal article" date="2005" name="Proc. Natl. Acad. Sci. U.S.A.">
        <title>An ancestral oomycete locus contains late blight avirulence gene Avr3a, encoding a protein that is recognized in the host cytoplasm.</title>
        <authorList>
            <person name="Armstrong M.R."/>
            <person name="Whisson S.C."/>
            <person name="Pritchard L."/>
            <person name="Bos J.I.B."/>
            <person name="Venter E."/>
            <person name="Avrova A.O."/>
            <person name="Rehmany A.P."/>
            <person name="Bohme U."/>
            <person name="Brooks K."/>
            <person name="Cherevach I."/>
            <person name="Hamlin N."/>
            <person name="White B."/>
            <person name="Fraser A."/>
            <person name="Lord A."/>
            <person name="Quail M.A."/>
            <person name="Churcher C."/>
            <person name="Hall N."/>
            <person name="Berriman M."/>
            <person name="Kamoun S."/>
            <person name="Beyon J.L."/>
            <person name="Birch P.R.J."/>
        </authorList>
    </citation>
    <scope>NUCLEOTIDE SEQUENCE</scope>
</reference>
<dbReference type="Pfam" id="PF10551">
    <property type="entry name" value="MULE"/>
    <property type="match status" value="1"/>
</dbReference>
<dbReference type="VEuPathDB" id="FungiDB:PITG_23002"/>
<dbReference type="AlphaFoldDB" id="Q572D5"/>
<proteinExistence type="predicted"/>
<organism evidence="2">
    <name type="scientific">Phytophthora infestans</name>
    <name type="common">Potato late blight agent</name>
    <name type="synonym">Botrytis infestans</name>
    <dbReference type="NCBI Taxonomy" id="4787"/>
    <lineage>
        <taxon>Eukaryota</taxon>
        <taxon>Sar</taxon>
        <taxon>Stramenopiles</taxon>
        <taxon>Oomycota</taxon>
        <taxon>Peronosporomycetes</taxon>
        <taxon>Peronosporales</taxon>
        <taxon>Peronosporaceae</taxon>
        <taxon>Phytophthora</taxon>
    </lineage>
</organism>
<dbReference type="PANTHER" id="PTHR48142">
    <property type="entry name" value="PIGMENTOSA GTPASE REGULATOR-LIKE PROTEIN, PUTATIVE-RELATED"/>
    <property type="match status" value="1"/>
</dbReference>